<dbReference type="NCBIfam" id="TIGR00576">
    <property type="entry name" value="dut"/>
    <property type="match status" value="1"/>
</dbReference>
<proteinExistence type="inferred from homology"/>
<dbReference type="GO" id="GO:0006226">
    <property type="term" value="P:dUMP biosynthetic process"/>
    <property type="evidence" value="ECO:0007669"/>
    <property type="project" value="InterPro"/>
</dbReference>
<comment type="similarity">
    <text evidence="1">Belongs to the dUTPase family.</text>
</comment>
<dbReference type="Gene3D" id="2.70.40.10">
    <property type="match status" value="1"/>
</dbReference>
<dbReference type="Pfam" id="PF00692">
    <property type="entry name" value="dUTPase"/>
    <property type="match status" value="1"/>
</dbReference>
<organism evidence="7 8">
    <name type="scientific">Candidatus Methylobacter favarea</name>
    <dbReference type="NCBI Taxonomy" id="2707345"/>
    <lineage>
        <taxon>Bacteria</taxon>
        <taxon>Pseudomonadati</taxon>
        <taxon>Pseudomonadota</taxon>
        <taxon>Gammaproteobacteria</taxon>
        <taxon>Methylococcales</taxon>
        <taxon>Methylococcaceae</taxon>
        <taxon>Methylobacter</taxon>
    </lineage>
</organism>
<dbReference type="InterPro" id="IPR008181">
    <property type="entry name" value="dUTPase"/>
</dbReference>
<dbReference type="PANTHER" id="PTHR11241">
    <property type="entry name" value="DEOXYURIDINE 5'-TRIPHOSPHATE NUCLEOTIDOHYDROLASE"/>
    <property type="match status" value="1"/>
</dbReference>
<dbReference type="PANTHER" id="PTHR11241:SF0">
    <property type="entry name" value="DEOXYURIDINE 5'-TRIPHOSPHATE NUCLEOTIDOHYDROLASE"/>
    <property type="match status" value="1"/>
</dbReference>
<evidence type="ECO:0000256" key="4">
    <source>
        <dbReference type="ARBA" id="ARBA00023080"/>
    </source>
</evidence>
<evidence type="ECO:0000256" key="1">
    <source>
        <dbReference type="ARBA" id="ARBA00006581"/>
    </source>
</evidence>
<comment type="catalytic activity">
    <reaction evidence="5">
        <text>dUTP + H2O = dUMP + diphosphate + H(+)</text>
        <dbReference type="Rhea" id="RHEA:10248"/>
        <dbReference type="ChEBI" id="CHEBI:15377"/>
        <dbReference type="ChEBI" id="CHEBI:15378"/>
        <dbReference type="ChEBI" id="CHEBI:33019"/>
        <dbReference type="ChEBI" id="CHEBI:61555"/>
        <dbReference type="ChEBI" id="CHEBI:246422"/>
        <dbReference type="EC" id="3.6.1.23"/>
    </reaction>
</comment>
<dbReference type="GO" id="GO:0046081">
    <property type="term" value="P:dUTP catabolic process"/>
    <property type="evidence" value="ECO:0007669"/>
    <property type="project" value="InterPro"/>
</dbReference>
<reference evidence="7 8" key="1">
    <citation type="submission" date="2020-02" db="EMBL/GenBank/DDBJ databases">
        <authorList>
            <person name="Hogendoorn C."/>
        </authorList>
    </citation>
    <scope>NUCLEOTIDE SEQUENCE [LARGE SCALE GENOMIC DNA]</scope>
    <source>
        <strain evidence="7">METHB21</strain>
    </source>
</reference>
<evidence type="ECO:0000313" key="7">
    <source>
        <dbReference type="EMBL" id="CAA9890937.1"/>
    </source>
</evidence>
<dbReference type="GO" id="GO:0004170">
    <property type="term" value="F:dUTP diphosphatase activity"/>
    <property type="evidence" value="ECO:0007669"/>
    <property type="project" value="UniProtKB-EC"/>
</dbReference>
<evidence type="ECO:0000256" key="5">
    <source>
        <dbReference type="ARBA" id="ARBA00047686"/>
    </source>
</evidence>
<sequence>MKRLIETKVINPLLEKYGMPEYKTKGSAGVDLVACIEEAVVIRGGENTLIGTGLALDIQDPGLVAVVASRSGLCLNSQIRVGQGMGIVDSDYHGEIGVILHNDGANDYIVQPGERVAQLLFMPVVQVEFKRVSDFTTVTDRGNDGFGSTGKS</sequence>
<keyword evidence="3 7" id="KW-0378">Hydrolase</keyword>
<comment type="caution">
    <text evidence="7">The sequence shown here is derived from an EMBL/GenBank/DDBJ whole genome shotgun (WGS) entry which is preliminary data.</text>
</comment>
<accession>A0A8S0XGD4</accession>
<evidence type="ECO:0000256" key="3">
    <source>
        <dbReference type="ARBA" id="ARBA00022801"/>
    </source>
</evidence>
<evidence type="ECO:0000259" key="6">
    <source>
        <dbReference type="Pfam" id="PF00692"/>
    </source>
</evidence>
<evidence type="ECO:0000313" key="8">
    <source>
        <dbReference type="Proteomes" id="UP000494216"/>
    </source>
</evidence>
<protein>
    <recommendedName>
        <fullName evidence="2">dUTP diphosphatase</fullName>
        <ecNumber evidence="2">3.6.1.23</ecNumber>
    </recommendedName>
</protein>
<dbReference type="RefSeq" id="WP_174625845.1">
    <property type="nucleotide sequence ID" value="NZ_CADCXN010000059.1"/>
</dbReference>
<dbReference type="NCBIfam" id="NF001862">
    <property type="entry name" value="PRK00601.1"/>
    <property type="match status" value="1"/>
</dbReference>
<dbReference type="SUPFAM" id="SSF51283">
    <property type="entry name" value="dUTPase-like"/>
    <property type="match status" value="1"/>
</dbReference>
<dbReference type="CDD" id="cd07557">
    <property type="entry name" value="trimeric_dUTPase"/>
    <property type="match status" value="1"/>
</dbReference>
<feature type="domain" description="dUTPase-like" evidence="6">
    <location>
        <begin position="18"/>
        <end position="150"/>
    </location>
</feature>
<dbReference type="AlphaFoldDB" id="A0A8S0XGD4"/>
<dbReference type="Proteomes" id="UP000494216">
    <property type="component" value="Unassembled WGS sequence"/>
</dbReference>
<dbReference type="InterPro" id="IPR036157">
    <property type="entry name" value="dUTPase-like_sf"/>
</dbReference>
<dbReference type="InterPro" id="IPR029054">
    <property type="entry name" value="dUTPase-like"/>
</dbReference>
<dbReference type="InterPro" id="IPR033704">
    <property type="entry name" value="dUTPase_trimeric"/>
</dbReference>
<name>A0A8S0XGD4_9GAMM</name>
<evidence type="ECO:0000256" key="2">
    <source>
        <dbReference type="ARBA" id="ARBA00012379"/>
    </source>
</evidence>
<dbReference type="GO" id="GO:0000287">
    <property type="term" value="F:magnesium ion binding"/>
    <property type="evidence" value="ECO:0007669"/>
    <property type="project" value="InterPro"/>
</dbReference>
<dbReference type="EMBL" id="CADCXN010000059">
    <property type="protein sequence ID" value="CAA9890937.1"/>
    <property type="molecule type" value="Genomic_DNA"/>
</dbReference>
<dbReference type="EC" id="3.6.1.23" evidence="2"/>
<gene>
    <name evidence="7" type="primary">dut</name>
    <name evidence="7" type="ORF">METHB2_300015</name>
</gene>
<keyword evidence="8" id="KW-1185">Reference proteome</keyword>
<keyword evidence="4" id="KW-0546">Nucleotide metabolism</keyword>